<evidence type="ECO:0000256" key="3">
    <source>
        <dbReference type="ARBA" id="ARBA00012647"/>
    </source>
</evidence>
<dbReference type="Proteomes" id="UP000075881">
    <property type="component" value="Unassembled WGS sequence"/>
</dbReference>
<dbReference type="SMART" id="SM00098">
    <property type="entry name" value="alkPPc"/>
    <property type="match status" value="2"/>
</dbReference>
<dbReference type="GO" id="GO:0098552">
    <property type="term" value="C:side of membrane"/>
    <property type="evidence" value="ECO:0007669"/>
    <property type="project" value="UniProtKB-KW"/>
</dbReference>
<feature type="binding site" evidence="14">
    <location>
        <position position="985"/>
    </location>
    <ligand>
        <name>Zn(2+)</name>
        <dbReference type="ChEBI" id="CHEBI:29105"/>
        <label>2</label>
    </ligand>
</feature>
<comment type="cofactor">
    <cofactor evidence="14">
        <name>Zn(2+)</name>
        <dbReference type="ChEBI" id="CHEBI:29105"/>
    </cofactor>
    <text evidence="14">Binds 2 Zn(2+) ions.</text>
</comment>
<feature type="binding site" evidence="14">
    <location>
        <position position="947"/>
    </location>
    <ligand>
        <name>Zn(2+)</name>
        <dbReference type="ChEBI" id="CHEBI:29105"/>
        <label>2</label>
    </ligand>
</feature>
<dbReference type="FunFam" id="3.40.720.10:FF:000008">
    <property type="entry name" value="Alkaline phosphatase"/>
    <property type="match status" value="2"/>
</dbReference>
<evidence type="ECO:0000256" key="18">
    <source>
        <dbReference type="SAM" id="SignalP"/>
    </source>
</evidence>
<dbReference type="AlphaFoldDB" id="A0A182K0U9"/>
<feature type="chain" id="PRO_5008124899" description="Alkaline phosphatase" evidence="18">
    <location>
        <begin position="25"/>
        <end position="1132"/>
    </location>
</feature>
<feature type="binding site" evidence="14">
    <location>
        <position position="668"/>
    </location>
    <ligand>
        <name>Zn(2+)</name>
        <dbReference type="ChEBI" id="CHEBI:29105"/>
        <label>2</label>
    </ligand>
</feature>
<dbReference type="EnsemblMetazoa" id="ACHR004383-RA">
    <property type="protein sequence ID" value="ACHR004383-PA"/>
    <property type="gene ID" value="ACHR004383"/>
</dbReference>
<feature type="region of interest" description="Disordered" evidence="17">
    <location>
        <begin position="24"/>
        <end position="47"/>
    </location>
</feature>
<keyword evidence="5" id="KW-0336">GPI-anchor</keyword>
<dbReference type="PANTHER" id="PTHR11596">
    <property type="entry name" value="ALKALINE PHOSPHATASE"/>
    <property type="match status" value="1"/>
</dbReference>
<evidence type="ECO:0000256" key="2">
    <source>
        <dbReference type="ARBA" id="ARBA00005984"/>
    </source>
</evidence>
<dbReference type="GO" id="GO:0046872">
    <property type="term" value="F:metal ion binding"/>
    <property type="evidence" value="ECO:0007669"/>
    <property type="project" value="UniProtKB-KW"/>
</dbReference>
<protein>
    <recommendedName>
        <fullName evidence="3 16">Alkaline phosphatase</fullName>
        <ecNumber evidence="3 16">3.1.3.1</ecNumber>
    </recommendedName>
</protein>
<evidence type="ECO:0000256" key="17">
    <source>
        <dbReference type="SAM" id="MobiDB-lite"/>
    </source>
</evidence>
<evidence type="ECO:0000313" key="19">
    <source>
        <dbReference type="EnsemblMetazoa" id="ACHR004383-PA"/>
    </source>
</evidence>
<dbReference type="PROSITE" id="PS00123">
    <property type="entry name" value="ALKALINE_PHOSPHATASE"/>
    <property type="match status" value="2"/>
</dbReference>
<dbReference type="EC" id="3.1.3.1" evidence="3 16"/>
<organism evidence="19 20">
    <name type="scientific">Anopheles christyi</name>
    <dbReference type="NCBI Taxonomy" id="43041"/>
    <lineage>
        <taxon>Eukaryota</taxon>
        <taxon>Metazoa</taxon>
        <taxon>Ecdysozoa</taxon>
        <taxon>Arthropoda</taxon>
        <taxon>Hexapoda</taxon>
        <taxon>Insecta</taxon>
        <taxon>Pterygota</taxon>
        <taxon>Neoptera</taxon>
        <taxon>Endopterygota</taxon>
        <taxon>Diptera</taxon>
        <taxon>Nematocera</taxon>
        <taxon>Culicoidea</taxon>
        <taxon>Culicidae</taxon>
        <taxon>Anophelinae</taxon>
        <taxon>Anopheles</taxon>
    </lineage>
</organism>
<dbReference type="GO" id="GO:0004035">
    <property type="term" value="F:alkaline phosphatase activity"/>
    <property type="evidence" value="ECO:0007669"/>
    <property type="project" value="UniProtKB-EC"/>
</dbReference>
<dbReference type="SUPFAM" id="SSF53649">
    <property type="entry name" value="Alkaline phosphatase-like"/>
    <property type="match status" value="2"/>
</dbReference>
<dbReference type="PRINTS" id="PR00113">
    <property type="entry name" value="ALKPHPHTASE"/>
</dbReference>
<evidence type="ECO:0000256" key="13">
    <source>
        <dbReference type="PIRSR" id="PIRSR601952-1"/>
    </source>
</evidence>
<reference evidence="19" key="2">
    <citation type="submission" date="2020-05" db="UniProtKB">
        <authorList>
            <consortium name="EnsemblMetazoa"/>
        </authorList>
    </citation>
    <scope>IDENTIFICATION</scope>
    <source>
        <strain evidence="19">ACHKN1017</strain>
    </source>
</reference>
<evidence type="ECO:0000256" key="12">
    <source>
        <dbReference type="ARBA" id="ARBA00023288"/>
    </source>
</evidence>
<keyword evidence="20" id="KW-1185">Reference proteome</keyword>
<feature type="binding site" evidence="14">
    <location>
        <position position="943"/>
    </location>
    <ligand>
        <name>Zn(2+)</name>
        <dbReference type="ChEBI" id="CHEBI:29105"/>
        <label>2</label>
    </ligand>
</feature>
<feature type="region of interest" description="Disordered" evidence="17">
    <location>
        <begin position="593"/>
        <end position="628"/>
    </location>
</feature>
<dbReference type="STRING" id="43041.A0A182K0U9"/>
<evidence type="ECO:0000256" key="16">
    <source>
        <dbReference type="RuleBase" id="RU003947"/>
    </source>
</evidence>
<dbReference type="Gene3D" id="3.40.720.10">
    <property type="entry name" value="Alkaline Phosphatase, subunit A"/>
    <property type="match status" value="2"/>
</dbReference>
<dbReference type="InterPro" id="IPR017850">
    <property type="entry name" value="Alkaline_phosphatase_core_sf"/>
</dbReference>
<name>A0A182K0U9_9DIPT</name>
<keyword evidence="11" id="KW-0325">Glycoprotein</keyword>
<accession>A0A182K0U9</accession>
<evidence type="ECO:0000256" key="10">
    <source>
        <dbReference type="ARBA" id="ARBA00023136"/>
    </source>
</evidence>
<evidence type="ECO:0000256" key="1">
    <source>
        <dbReference type="ARBA" id="ARBA00004609"/>
    </source>
</evidence>
<evidence type="ECO:0000256" key="4">
    <source>
        <dbReference type="ARBA" id="ARBA00022475"/>
    </source>
</evidence>
<feature type="binding site" evidence="14">
    <location>
        <position position="774"/>
    </location>
    <ligand>
        <name>Mg(2+)</name>
        <dbReference type="ChEBI" id="CHEBI:18420"/>
    </ligand>
</feature>
<evidence type="ECO:0000313" key="20">
    <source>
        <dbReference type="Proteomes" id="UP000075881"/>
    </source>
</evidence>
<dbReference type="PANTHER" id="PTHR11596:SF85">
    <property type="entry name" value="ALKALINE PHOSPHATASE-RELATED"/>
    <property type="match status" value="1"/>
</dbReference>
<dbReference type="CDD" id="cd16012">
    <property type="entry name" value="ALP"/>
    <property type="match status" value="2"/>
</dbReference>
<feature type="binding site" evidence="14">
    <location>
        <position position="1064"/>
    </location>
    <ligand>
        <name>Zn(2+)</name>
        <dbReference type="ChEBI" id="CHEBI:29105"/>
        <label>2</label>
    </ligand>
</feature>
<comment type="cofactor">
    <cofactor evidence="14">
        <name>Mg(2+)</name>
        <dbReference type="ChEBI" id="CHEBI:18420"/>
    </cofactor>
    <text evidence="14">Binds 1 Mg(2+) ion.</text>
</comment>
<dbReference type="GO" id="GO:0005886">
    <property type="term" value="C:plasma membrane"/>
    <property type="evidence" value="ECO:0007669"/>
    <property type="project" value="UniProtKB-SubCell"/>
</dbReference>
<feature type="active site" description="Phosphoserine intermediate" evidence="13">
    <location>
        <position position="712"/>
    </location>
</feature>
<evidence type="ECO:0000256" key="8">
    <source>
        <dbReference type="ARBA" id="ARBA00022833"/>
    </source>
</evidence>
<keyword evidence="8 14" id="KW-0862">Zinc</keyword>
<feature type="compositionally biased region" description="Basic and acidic residues" evidence="17">
    <location>
        <begin position="595"/>
        <end position="610"/>
    </location>
</feature>
<feature type="binding site" evidence="14">
    <location>
        <position position="668"/>
    </location>
    <ligand>
        <name>Mg(2+)</name>
        <dbReference type="ChEBI" id="CHEBI:18420"/>
    </ligand>
</feature>
<evidence type="ECO:0000256" key="14">
    <source>
        <dbReference type="PIRSR" id="PIRSR601952-2"/>
    </source>
</evidence>
<keyword evidence="7 16" id="KW-0378">Hydrolase</keyword>
<dbReference type="InterPro" id="IPR001952">
    <property type="entry name" value="Alkaline_phosphatase"/>
</dbReference>
<dbReference type="VEuPathDB" id="VectorBase:ACHR004383"/>
<dbReference type="InterPro" id="IPR018299">
    <property type="entry name" value="Alkaline_phosphatase_AS"/>
</dbReference>
<keyword evidence="12" id="KW-0449">Lipoprotein</keyword>
<evidence type="ECO:0000256" key="9">
    <source>
        <dbReference type="ARBA" id="ARBA00022842"/>
    </source>
</evidence>
<proteinExistence type="inferred from homology"/>
<evidence type="ECO:0000256" key="15">
    <source>
        <dbReference type="RuleBase" id="RU003946"/>
    </source>
</evidence>
<reference evidence="20" key="1">
    <citation type="submission" date="2013-03" db="EMBL/GenBank/DDBJ databases">
        <title>The Genome Sequence of Anopheles christyi ACHKN1017.</title>
        <authorList>
            <consortium name="The Broad Institute Genomics Platform"/>
            <person name="Neafsey D.E."/>
            <person name="Besansky N."/>
            <person name="Walker B."/>
            <person name="Young S.K."/>
            <person name="Zeng Q."/>
            <person name="Gargeya S."/>
            <person name="Fitzgerald M."/>
            <person name="Haas B."/>
            <person name="Abouelleil A."/>
            <person name="Allen A.W."/>
            <person name="Alvarado L."/>
            <person name="Arachchi H.M."/>
            <person name="Berlin A.M."/>
            <person name="Chapman S.B."/>
            <person name="Gainer-Dewar J."/>
            <person name="Goldberg J."/>
            <person name="Griggs A."/>
            <person name="Gujja S."/>
            <person name="Hansen M."/>
            <person name="Howarth C."/>
            <person name="Imamovic A."/>
            <person name="Ireland A."/>
            <person name="Larimer J."/>
            <person name="McCowan C."/>
            <person name="Murphy C."/>
            <person name="Pearson M."/>
            <person name="Poon T.W."/>
            <person name="Priest M."/>
            <person name="Roberts A."/>
            <person name="Saif S."/>
            <person name="Shea T."/>
            <person name="Sisk P."/>
            <person name="Sykes S."/>
            <person name="Wortman J."/>
            <person name="Nusbaum C."/>
            <person name="Birren B."/>
        </authorList>
    </citation>
    <scope>NUCLEOTIDE SEQUENCE [LARGE SCALE GENOMIC DNA]</scope>
    <source>
        <strain evidence="20">ACHKN1017</strain>
    </source>
</reference>
<feature type="compositionally biased region" description="Polar residues" evidence="17">
    <location>
        <begin position="611"/>
        <end position="627"/>
    </location>
</feature>
<feature type="signal peptide" evidence="18">
    <location>
        <begin position="1"/>
        <end position="24"/>
    </location>
</feature>
<evidence type="ECO:0000256" key="6">
    <source>
        <dbReference type="ARBA" id="ARBA00022723"/>
    </source>
</evidence>
<evidence type="ECO:0000256" key="11">
    <source>
        <dbReference type="ARBA" id="ARBA00023180"/>
    </source>
</evidence>
<keyword evidence="18" id="KW-0732">Signal</keyword>
<evidence type="ECO:0000256" key="7">
    <source>
        <dbReference type="ARBA" id="ARBA00022801"/>
    </source>
</evidence>
<evidence type="ECO:0000256" key="5">
    <source>
        <dbReference type="ARBA" id="ARBA00022622"/>
    </source>
</evidence>
<keyword evidence="6 14" id="KW-0479">Metal-binding</keyword>
<feature type="binding site" evidence="14">
    <location>
        <position position="938"/>
    </location>
    <ligand>
        <name>Mg(2+)</name>
        <dbReference type="ChEBI" id="CHEBI:18420"/>
    </ligand>
</feature>
<dbReference type="Pfam" id="PF00245">
    <property type="entry name" value="Alk_phosphatase"/>
    <property type="match status" value="2"/>
</dbReference>
<keyword evidence="9 14" id="KW-0460">Magnesium</keyword>
<comment type="similarity">
    <text evidence="2 15">Belongs to the alkaline phosphatase family.</text>
</comment>
<keyword evidence="4" id="KW-1003">Cell membrane</keyword>
<feature type="binding site" evidence="14">
    <location>
        <position position="984"/>
    </location>
    <ligand>
        <name>Zn(2+)</name>
        <dbReference type="ChEBI" id="CHEBI:29105"/>
        <label>2</label>
    </ligand>
</feature>
<sequence length="1132" mass="124921">MSSPVSCTVLLALVLSATVLSISGESTPREPGQQHPRSDRRAWKSVPKYDQQEEESEYWHTAAQKSLQDQRARLKKERKAKNVVYFIGDGMGLSTVAATRMYLGNENMYLSFEKFPYFGLAKTYCVNRQVADSACTATAYISGVKINYGMLNVAASVKRSSCEYDHNATEFKGLLQWAQDSGKATGIVTTTRITHATPAGTYASSADRDWEDDSEVNADCPTTPQANKPVDIATQLVYGSIGKNLKVALGCGRRHFIPADVKDEDGKPGKRSDGVNLIDAWKEVHADMGEARYVSDKQSLLEAAKSKKLDHLLGLFDSSHCLYNLEIDDQKLGDVKPKLSEMVDAALSMLEDSKQGYVLFVEGGLIDTAHHSNRPRLSLEETKEFHKAIELARNRTSEDDTLIVVSSDHSHTLMYNGYPTRGNDILGIGDISDKDGLPYTTLSYANGEGFYQTYDDGNPSKRIDVSSYDFTNYRQRYLATVPLSSETHGGEDVGVYASGPGAHLFGGSTEQNVIPLLIAYAANIGEEFGWVTSEVPTDDNAASLMSMSHLLPMCLAVVCALAWQLNRVAIIFARCLVCFLIVALAAGELVNVPNDAREPDGHSRRGKDGSFKSSSATSRSQTPQVQGFQERELDTDYWLEQAQQTLAQKLATQHNTNHAKNVIFFIGDGMSSQTVAATRMYLGNEANFLSFENFKDIGTVRTYCVNRQVSDSSCTATAYLSGVKINYGMVNIAASVPRYACEYDRNASDVEGLLKWAQDAGKSTGIITTTKITHATPAGAYASSANRYWENDVEVASADCDPDQVDDIAEQLVGKEVAQRFNVVLGGGRGNLLPVETMDEEGKPGYRQDGKNLIEQWKQTHETMGRSQYVWNREQLLSVDTANTDYLLGLFESGHMKYNLELKDSSEASRMEPTLEEMTRTAIELLQRNDNGYVLFVEGGLIDVAHHETWARLALDETAEMAKAIDTARKMTSEQDTLIVVSSDHAHTMTYNGYPLRGNDILGLGDISDGDLLPYTTLSYANGMSYYTTYTEENRAIREDPSKYDYKKMDHQYMAMVPMDAETHGGDDVAVWVSGPMSHLFRGAYEQNAIPYLISYIAQIGDYYEESDSGSGHPLLCLSVLLGCSIAVLMRR</sequence>
<comment type="catalytic activity">
    <reaction evidence="16">
        <text>a phosphate monoester + H2O = an alcohol + phosphate</text>
        <dbReference type="Rhea" id="RHEA:15017"/>
        <dbReference type="ChEBI" id="CHEBI:15377"/>
        <dbReference type="ChEBI" id="CHEBI:30879"/>
        <dbReference type="ChEBI" id="CHEBI:43474"/>
        <dbReference type="ChEBI" id="CHEBI:67140"/>
        <dbReference type="EC" id="3.1.3.1"/>
    </reaction>
</comment>
<keyword evidence="10" id="KW-0472">Membrane</keyword>
<feature type="binding site" evidence="14">
    <location>
        <position position="776"/>
    </location>
    <ligand>
        <name>Mg(2+)</name>
        <dbReference type="ChEBI" id="CHEBI:18420"/>
    </ligand>
</feature>
<comment type="subcellular location">
    <subcellularLocation>
        <location evidence="1">Cell membrane</location>
        <topology evidence="1">Lipid-anchor</topology>
        <topology evidence="1">GPI-anchor</topology>
    </subcellularLocation>
</comment>